<dbReference type="InterPro" id="IPR036249">
    <property type="entry name" value="Thioredoxin-like_sf"/>
</dbReference>
<dbReference type="Gene3D" id="3.40.30.10">
    <property type="entry name" value="Glutaredoxin"/>
    <property type="match status" value="1"/>
</dbReference>
<evidence type="ECO:0000256" key="1">
    <source>
        <dbReference type="ARBA" id="ARBA00004196"/>
    </source>
</evidence>
<evidence type="ECO:0000256" key="3">
    <source>
        <dbReference type="ARBA" id="ARBA00022968"/>
    </source>
</evidence>
<dbReference type="GO" id="GO:0030313">
    <property type="term" value="C:cell envelope"/>
    <property type="evidence" value="ECO:0007669"/>
    <property type="project" value="UniProtKB-SubCell"/>
</dbReference>
<dbReference type="KEGG" id="sale:EPH95_12870"/>
<evidence type="ECO:0000313" key="9">
    <source>
        <dbReference type="Proteomes" id="UP000319756"/>
    </source>
</evidence>
<protein>
    <submittedName>
        <fullName evidence="8">Thiol-disulfide oxidoreductase ResA</fullName>
    </submittedName>
</protein>
<dbReference type="GO" id="GO:0017004">
    <property type="term" value="P:cytochrome complex assembly"/>
    <property type="evidence" value="ECO:0007669"/>
    <property type="project" value="UniProtKB-KW"/>
</dbReference>
<dbReference type="InterPro" id="IPR013766">
    <property type="entry name" value="Thioredoxin_domain"/>
</dbReference>
<name>A0A514LJC0_9BACI</name>
<gene>
    <name evidence="8" type="primary">resA</name>
    <name evidence="8" type="ORF">EPH95_12870</name>
</gene>
<dbReference type="EMBL" id="CP035485">
    <property type="protein sequence ID" value="QDI91959.1"/>
    <property type="molecule type" value="Genomic_DNA"/>
</dbReference>
<keyword evidence="9" id="KW-1185">Reference proteome</keyword>
<dbReference type="RefSeq" id="WP_142090480.1">
    <property type="nucleotide sequence ID" value="NZ_CP035485.1"/>
</dbReference>
<dbReference type="NCBIfam" id="NF002854">
    <property type="entry name" value="PRK03147.1"/>
    <property type="match status" value="1"/>
</dbReference>
<dbReference type="PROSITE" id="PS00194">
    <property type="entry name" value="THIOREDOXIN_1"/>
    <property type="match status" value="1"/>
</dbReference>
<evidence type="ECO:0000259" key="7">
    <source>
        <dbReference type="PROSITE" id="PS51352"/>
    </source>
</evidence>
<feature type="domain" description="Thioredoxin" evidence="7">
    <location>
        <begin position="44"/>
        <end position="185"/>
    </location>
</feature>
<keyword evidence="6" id="KW-0472">Membrane</keyword>
<keyword evidence="2" id="KW-0201">Cytochrome c-type biogenesis</keyword>
<dbReference type="PANTHER" id="PTHR42852:SF6">
    <property type="entry name" value="THIOL:DISULFIDE INTERCHANGE PROTEIN DSBE"/>
    <property type="match status" value="1"/>
</dbReference>
<evidence type="ECO:0000313" key="8">
    <source>
        <dbReference type="EMBL" id="QDI91959.1"/>
    </source>
</evidence>
<dbReference type="GO" id="GO:0016491">
    <property type="term" value="F:oxidoreductase activity"/>
    <property type="evidence" value="ECO:0007669"/>
    <property type="project" value="InterPro"/>
</dbReference>
<reference evidence="9" key="1">
    <citation type="submission" date="2019-01" db="EMBL/GenBank/DDBJ databases">
        <title>Genomic analysis of Salicibibacter sp. NKC3-5.</title>
        <authorList>
            <person name="Oh Y.J."/>
        </authorList>
    </citation>
    <scope>NUCLEOTIDE SEQUENCE [LARGE SCALE GENOMIC DNA]</scope>
    <source>
        <strain evidence="9">NKC3-5</strain>
    </source>
</reference>
<dbReference type="InterPro" id="IPR000866">
    <property type="entry name" value="AhpC/TSA"/>
</dbReference>
<dbReference type="PROSITE" id="PS51352">
    <property type="entry name" value="THIOREDOXIN_2"/>
    <property type="match status" value="1"/>
</dbReference>
<keyword evidence="6" id="KW-0812">Transmembrane</keyword>
<evidence type="ECO:0000256" key="6">
    <source>
        <dbReference type="SAM" id="Phobius"/>
    </source>
</evidence>
<keyword evidence="3" id="KW-0735">Signal-anchor</keyword>
<dbReference type="Proteomes" id="UP000319756">
    <property type="component" value="Chromosome"/>
</dbReference>
<dbReference type="AlphaFoldDB" id="A0A514LJC0"/>
<proteinExistence type="predicted"/>
<dbReference type="OrthoDB" id="25753at2"/>
<sequence length="186" mass="21276">MNKKERHQRKRRRLIMRVTVLTLILIATGYVFYSNFVLAEGSVVSEGDQAPNFALVNMNGERVELDDYKGQGVFLNFWGTFCPPCEDEMPYMEDQYQAFQDENVEILAVNVGESELTIDRFADRLQLNFPILMDENRNVLDQYGVSQLPATYLIDESGEVILEHIGGMTEENVQDYMEMVNPAASS</sequence>
<keyword evidence="6" id="KW-1133">Transmembrane helix</keyword>
<keyword evidence="4" id="KW-1015">Disulfide bond</keyword>
<dbReference type="Pfam" id="PF00578">
    <property type="entry name" value="AhpC-TSA"/>
    <property type="match status" value="1"/>
</dbReference>
<organism evidence="8 9">
    <name type="scientific">Salicibibacter halophilus</name>
    <dbReference type="NCBI Taxonomy" id="2502791"/>
    <lineage>
        <taxon>Bacteria</taxon>
        <taxon>Bacillati</taxon>
        <taxon>Bacillota</taxon>
        <taxon>Bacilli</taxon>
        <taxon>Bacillales</taxon>
        <taxon>Bacillaceae</taxon>
        <taxon>Salicibibacter</taxon>
    </lineage>
</organism>
<keyword evidence="5" id="KW-0676">Redox-active center</keyword>
<comment type="subcellular location">
    <subcellularLocation>
        <location evidence="1">Cell envelope</location>
    </subcellularLocation>
</comment>
<evidence type="ECO:0000256" key="2">
    <source>
        <dbReference type="ARBA" id="ARBA00022748"/>
    </source>
</evidence>
<dbReference type="CDD" id="cd02966">
    <property type="entry name" value="TlpA_like_family"/>
    <property type="match status" value="1"/>
</dbReference>
<accession>A0A514LJC0</accession>
<dbReference type="GO" id="GO:0016209">
    <property type="term" value="F:antioxidant activity"/>
    <property type="evidence" value="ECO:0007669"/>
    <property type="project" value="InterPro"/>
</dbReference>
<dbReference type="InterPro" id="IPR050553">
    <property type="entry name" value="Thioredoxin_ResA/DsbE_sf"/>
</dbReference>
<evidence type="ECO:0000256" key="5">
    <source>
        <dbReference type="ARBA" id="ARBA00023284"/>
    </source>
</evidence>
<feature type="transmembrane region" description="Helical" evidence="6">
    <location>
        <begin position="14"/>
        <end position="33"/>
    </location>
</feature>
<dbReference type="SUPFAM" id="SSF52833">
    <property type="entry name" value="Thioredoxin-like"/>
    <property type="match status" value="1"/>
</dbReference>
<evidence type="ECO:0000256" key="4">
    <source>
        <dbReference type="ARBA" id="ARBA00023157"/>
    </source>
</evidence>
<dbReference type="PANTHER" id="PTHR42852">
    <property type="entry name" value="THIOL:DISULFIDE INTERCHANGE PROTEIN DSBE"/>
    <property type="match status" value="1"/>
</dbReference>
<dbReference type="InterPro" id="IPR017937">
    <property type="entry name" value="Thioredoxin_CS"/>
</dbReference>